<name>A0A916SIY0_9MICO</name>
<organism evidence="3 4">
    <name type="scientific">Conyzicola nivalis</name>
    <dbReference type="NCBI Taxonomy" id="1477021"/>
    <lineage>
        <taxon>Bacteria</taxon>
        <taxon>Bacillati</taxon>
        <taxon>Actinomycetota</taxon>
        <taxon>Actinomycetes</taxon>
        <taxon>Micrococcales</taxon>
        <taxon>Microbacteriaceae</taxon>
        <taxon>Conyzicola</taxon>
    </lineage>
</organism>
<reference evidence="3" key="2">
    <citation type="submission" date="2020-09" db="EMBL/GenBank/DDBJ databases">
        <authorList>
            <person name="Sun Q."/>
            <person name="Zhou Y."/>
        </authorList>
    </citation>
    <scope>NUCLEOTIDE SEQUENCE</scope>
    <source>
        <strain evidence="3">CGMCC 1.12813</strain>
    </source>
</reference>
<sequence>MTGAVNLAALGSLPGALLVVDVQRSFADPAYLGDYGLDAAASASIVDALATIDRLVDSAREKGIPVVWIELGSQPDRVWRSSGWLRGAALDAAMSPEEPCIVGTPGAEWYGLEPAEGEIRVVKRVYSGFFETGLEGLLRDAGIEWVAVTGLTSECCVAATATDAMQLDFPVVIPSDATAAYDVRINANALEQLALNVGQIITSTDLETLFATSAPASAAARTAITGKPVHA</sequence>
<dbReference type="RefSeq" id="WP_188509695.1">
    <property type="nucleotide sequence ID" value="NZ_BMGB01000001.1"/>
</dbReference>
<protein>
    <submittedName>
        <fullName evidence="3">Isochorismatase</fullName>
    </submittedName>
</protein>
<dbReference type="InterPro" id="IPR000868">
    <property type="entry name" value="Isochorismatase-like_dom"/>
</dbReference>
<dbReference type="GO" id="GO:0016787">
    <property type="term" value="F:hydrolase activity"/>
    <property type="evidence" value="ECO:0007669"/>
    <property type="project" value="UniProtKB-KW"/>
</dbReference>
<dbReference type="Gene3D" id="3.40.50.850">
    <property type="entry name" value="Isochorismatase-like"/>
    <property type="match status" value="1"/>
</dbReference>
<keyword evidence="4" id="KW-1185">Reference proteome</keyword>
<dbReference type="InterPro" id="IPR050272">
    <property type="entry name" value="Isochorismatase-like_hydrls"/>
</dbReference>
<dbReference type="InterPro" id="IPR036380">
    <property type="entry name" value="Isochorismatase-like_sf"/>
</dbReference>
<evidence type="ECO:0000313" key="3">
    <source>
        <dbReference type="EMBL" id="GGA98598.1"/>
    </source>
</evidence>
<evidence type="ECO:0000259" key="2">
    <source>
        <dbReference type="Pfam" id="PF00857"/>
    </source>
</evidence>
<proteinExistence type="predicted"/>
<accession>A0A916SIY0</accession>
<comment type="caution">
    <text evidence="3">The sequence shown here is derived from an EMBL/GenBank/DDBJ whole genome shotgun (WGS) entry which is preliminary data.</text>
</comment>
<dbReference type="AlphaFoldDB" id="A0A916SIY0"/>
<keyword evidence="1" id="KW-0378">Hydrolase</keyword>
<reference evidence="3" key="1">
    <citation type="journal article" date="2014" name="Int. J. Syst. Evol. Microbiol.">
        <title>Complete genome sequence of Corynebacterium casei LMG S-19264T (=DSM 44701T), isolated from a smear-ripened cheese.</title>
        <authorList>
            <consortium name="US DOE Joint Genome Institute (JGI-PGF)"/>
            <person name="Walter F."/>
            <person name="Albersmeier A."/>
            <person name="Kalinowski J."/>
            <person name="Ruckert C."/>
        </authorList>
    </citation>
    <scope>NUCLEOTIDE SEQUENCE</scope>
    <source>
        <strain evidence="3">CGMCC 1.12813</strain>
    </source>
</reference>
<dbReference type="SUPFAM" id="SSF52499">
    <property type="entry name" value="Isochorismatase-like hydrolases"/>
    <property type="match status" value="1"/>
</dbReference>
<dbReference type="PANTHER" id="PTHR43540">
    <property type="entry name" value="PEROXYUREIDOACRYLATE/UREIDOACRYLATE AMIDOHYDROLASE-RELATED"/>
    <property type="match status" value="1"/>
</dbReference>
<feature type="domain" description="Isochorismatase-like" evidence="2">
    <location>
        <begin position="16"/>
        <end position="204"/>
    </location>
</feature>
<evidence type="ECO:0000313" key="4">
    <source>
        <dbReference type="Proteomes" id="UP000606922"/>
    </source>
</evidence>
<dbReference type="Pfam" id="PF00857">
    <property type="entry name" value="Isochorismatase"/>
    <property type="match status" value="1"/>
</dbReference>
<dbReference type="EMBL" id="BMGB01000001">
    <property type="protein sequence ID" value="GGA98598.1"/>
    <property type="molecule type" value="Genomic_DNA"/>
</dbReference>
<dbReference type="PANTHER" id="PTHR43540:SF6">
    <property type="entry name" value="ISOCHORISMATASE-LIKE DOMAIN-CONTAINING PROTEIN"/>
    <property type="match status" value="1"/>
</dbReference>
<gene>
    <name evidence="3" type="ORF">GCM10010979_11380</name>
</gene>
<dbReference type="Proteomes" id="UP000606922">
    <property type="component" value="Unassembled WGS sequence"/>
</dbReference>
<dbReference type="CDD" id="cd00431">
    <property type="entry name" value="cysteine_hydrolases"/>
    <property type="match status" value="1"/>
</dbReference>
<evidence type="ECO:0000256" key="1">
    <source>
        <dbReference type="ARBA" id="ARBA00022801"/>
    </source>
</evidence>